<sequence length="40" mass="4092">MTSQKILTNFAALGGFTEDPLGAFAGAITGFIKGYAEGPK</sequence>
<proteinExistence type="predicted"/>
<reference evidence="1 4" key="1">
    <citation type="submission" date="2014-12" db="EMBL/GenBank/DDBJ databases">
        <title>Draft genome sequences of 10 type strains of Lactococcus.</title>
        <authorList>
            <person name="Sun Z."/>
            <person name="Zhong Z."/>
            <person name="Liu W."/>
            <person name="Zhang W."/>
            <person name="Zhang H."/>
        </authorList>
    </citation>
    <scope>NUCLEOTIDE SEQUENCE [LARGE SCALE GENOMIC DNA]</scope>
    <source>
        <strain evidence="1 4">DSM 22330</strain>
    </source>
</reference>
<dbReference type="AlphaFoldDB" id="A0A1K2H4R9"/>
<dbReference type="Proteomes" id="UP000185655">
    <property type="component" value="Unassembled WGS sequence"/>
</dbReference>
<accession>A0A1K2H4R9</accession>
<dbReference type="Proteomes" id="UP000218979">
    <property type="component" value="Unassembled WGS sequence"/>
</dbReference>
<evidence type="ECO:0000313" key="3">
    <source>
        <dbReference type="Proteomes" id="UP000185655"/>
    </source>
</evidence>
<keyword evidence="4" id="KW-1185">Reference proteome</keyword>
<dbReference type="RefSeq" id="WP_279625286.1">
    <property type="nucleotide sequence ID" value="NZ_FPKS01000001.1"/>
</dbReference>
<protein>
    <submittedName>
        <fullName evidence="2">Uncharacterized protein</fullName>
    </submittedName>
</protein>
<dbReference type="EMBL" id="JXJT01000003">
    <property type="protein sequence ID" value="PCS04365.1"/>
    <property type="molecule type" value="Genomic_DNA"/>
</dbReference>
<organism evidence="2 3">
    <name type="scientific">Pseudolactococcus chungangensis CAU 28 = DSM 22330</name>
    <dbReference type="NCBI Taxonomy" id="1122154"/>
    <lineage>
        <taxon>Bacteria</taxon>
        <taxon>Bacillati</taxon>
        <taxon>Bacillota</taxon>
        <taxon>Bacilli</taxon>
        <taxon>Lactobacillales</taxon>
        <taxon>Streptococcaceae</taxon>
        <taxon>Pseudolactococcus</taxon>
    </lineage>
</organism>
<evidence type="ECO:0000313" key="4">
    <source>
        <dbReference type="Proteomes" id="UP000218979"/>
    </source>
</evidence>
<gene>
    <name evidence="1" type="ORF">RR45_GL001299</name>
    <name evidence="2" type="ORF">SAMN02746068_00133</name>
</gene>
<evidence type="ECO:0000313" key="1">
    <source>
        <dbReference type="EMBL" id="PCS04365.1"/>
    </source>
</evidence>
<name>A0A1K2H4R9_9LACT</name>
<dbReference type="EMBL" id="FPKS01000001">
    <property type="protein sequence ID" value="SFZ70240.1"/>
    <property type="molecule type" value="Genomic_DNA"/>
</dbReference>
<evidence type="ECO:0000313" key="2">
    <source>
        <dbReference type="EMBL" id="SFZ70240.1"/>
    </source>
</evidence>
<reference evidence="2 3" key="2">
    <citation type="submission" date="2016-11" db="EMBL/GenBank/DDBJ databases">
        <authorList>
            <person name="Jaros S."/>
            <person name="Januszkiewicz K."/>
            <person name="Wedrychowicz H."/>
        </authorList>
    </citation>
    <scope>NUCLEOTIDE SEQUENCE [LARGE SCALE GENOMIC DNA]</scope>
    <source>
        <strain evidence="2 3">DSM 22330</strain>
    </source>
</reference>